<dbReference type="EMBL" id="JABDYF010000003">
    <property type="protein sequence ID" value="MBX5089393.1"/>
    <property type="molecule type" value="Genomic_DNA"/>
</dbReference>
<accession>A0ABS7IC07</accession>
<protein>
    <submittedName>
        <fullName evidence="1">Uncharacterized protein</fullName>
    </submittedName>
</protein>
<proteinExistence type="predicted"/>
<evidence type="ECO:0000313" key="2">
    <source>
        <dbReference type="Proteomes" id="UP000770629"/>
    </source>
</evidence>
<comment type="caution">
    <text evidence="1">The sequence shown here is derived from an EMBL/GenBank/DDBJ whole genome shotgun (WGS) entry which is preliminary data.</text>
</comment>
<evidence type="ECO:0000313" key="1">
    <source>
        <dbReference type="EMBL" id="MBX5089393.1"/>
    </source>
</evidence>
<dbReference type="Proteomes" id="UP000770629">
    <property type="component" value="Unassembled WGS sequence"/>
</dbReference>
<keyword evidence="2" id="KW-1185">Reference proteome</keyword>
<reference evidence="1 2" key="1">
    <citation type="submission" date="2020-04" db="EMBL/GenBank/DDBJ databases">
        <title>Global-level population genomics: horizontal gene transfer, symbiosis and evolution in Rhizobia.</title>
        <authorList>
            <person name="Gai Y."/>
        </authorList>
    </citation>
    <scope>NUCLEOTIDE SEQUENCE [LARGE SCALE GENOMIC DNA]</scope>
    <source>
        <strain evidence="1 2">BLR33</strain>
    </source>
</reference>
<organism evidence="1 2">
    <name type="scientific">Rhizobium lentis</name>
    <dbReference type="NCBI Taxonomy" id="1138194"/>
    <lineage>
        <taxon>Bacteria</taxon>
        <taxon>Pseudomonadati</taxon>
        <taxon>Pseudomonadota</taxon>
        <taxon>Alphaproteobacteria</taxon>
        <taxon>Hyphomicrobiales</taxon>
        <taxon>Rhizobiaceae</taxon>
        <taxon>Rhizobium/Agrobacterium group</taxon>
        <taxon>Rhizobium</taxon>
    </lineage>
</organism>
<dbReference type="RefSeq" id="WP_221119274.1">
    <property type="nucleotide sequence ID" value="NZ_JABDYF010000003.1"/>
</dbReference>
<gene>
    <name evidence="1" type="ORF">HJB60_09435</name>
</gene>
<sequence>MEDDDEYDSYWDYDDGDFDCDHEGYDIDILTGVAWCWRCQHKWFVTHEEITREIEHQAEYMAQFECDEVSNG</sequence>
<name>A0ABS7IC07_9HYPH</name>